<dbReference type="EMBL" id="ATBP01002639">
    <property type="protein sequence ID" value="ETR65631.1"/>
    <property type="molecule type" value="Genomic_DNA"/>
</dbReference>
<comment type="caution">
    <text evidence="2">The sequence shown here is derived from an EMBL/GenBank/DDBJ whole genome shotgun (WGS) entry which is preliminary data.</text>
</comment>
<evidence type="ECO:0000313" key="2">
    <source>
        <dbReference type="EMBL" id="ETR65631.1"/>
    </source>
</evidence>
<reference evidence="3" key="1">
    <citation type="submission" date="2012-11" db="EMBL/GenBank/DDBJ databases">
        <authorList>
            <person name="Lucero-Rivera Y.E."/>
            <person name="Tovar-Ramirez D."/>
        </authorList>
    </citation>
    <scope>NUCLEOTIDE SEQUENCE [LARGE SCALE GENOMIC DNA]</scope>
    <source>
        <strain evidence="3">Araruama</strain>
    </source>
</reference>
<dbReference type="Pfam" id="PF21082">
    <property type="entry name" value="MS_channel_3rd"/>
    <property type="match status" value="1"/>
</dbReference>
<dbReference type="Proteomes" id="UP000189670">
    <property type="component" value="Unassembled WGS sequence"/>
</dbReference>
<dbReference type="GO" id="GO:0016020">
    <property type="term" value="C:membrane"/>
    <property type="evidence" value="ECO:0007669"/>
    <property type="project" value="InterPro"/>
</dbReference>
<dbReference type="Gene3D" id="3.30.70.100">
    <property type="match status" value="1"/>
</dbReference>
<name>A0A1V1NSU0_9BACT</name>
<dbReference type="PANTHER" id="PTHR30347">
    <property type="entry name" value="POTASSIUM CHANNEL RELATED"/>
    <property type="match status" value="1"/>
</dbReference>
<protein>
    <recommendedName>
        <fullName evidence="1">Mechanosensitive ion channel MscS C-terminal domain-containing protein</fullName>
    </recommendedName>
</protein>
<dbReference type="InterPro" id="IPR052702">
    <property type="entry name" value="MscS-like_channel"/>
</dbReference>
<feature type="domain" description="Mechanosensitive ion channel MscS C-terminal" evidence="1">
    <location>
        <begin position="2"/>
        <end position="62"/>
    </location>
</feature>
<sequence>MDIANNHHHVYRTPAPDVVFSDFGDSALIFNLRIWVHVDFSISTRTDIRFEIDRRFKEEKIMIPFPQRDVHIFNVDHKEENIQ</sequence>
<evidence type="ECO:0000259" key="1">
    <source>
        <dbReference type="Pfam" id="PF21082"/>
    </source>
</evidence>
<organism evidence="2 3">
    <name type="scientific">Candidatus Magnetoglobus multicellularis str. Araruama</name>
    <dbReference type="NCBI Taxonomy" id="890399"/>
    <lineage>
        <taxon>Bacteria</taxon>
        <taxon>Pseudomonadati</taxon>
        <taxon>Thermodesulfobacteriota</taxon>
        <taxon>Desulfobacteria</taxon>
        <taxon>Desulfobacterales</taxon>
        <taxon>Desulfobacteraceae</taxon>
        <taxon>Candidatus Magnetoglobus</taxon>
    </lineage>
</organism>
<dbReference type="SUPFAM" id="SSF82689">
    <property type="entry name" value="Mechanosensitive channel protein MscS (YggB), C-terminal domain"/>
    <property type="match status" value="1"/>
</dbReference>
<proteinExistence type="predicted"/>
<dbReference type="InterPro" id="IPR011066">
    <property type="entry name" value="MscS_channel_C_sf"/>
</dbReference>
<accession>A0A1V1NSU0</accession>
<dbReference type="AlphaFoldDB" id="A0A1V1NSU0"/>
<evidence type="ECO:0000313" key="3">
    <source>
        <dbReference type="Proteomes" id="UP000189670"/>
    </source>
</evidence>
<dbReference type="PANTHER" id="PTHR30347:SF1">
    <property type="entry name" value="MECHANOSENSITIVE CHANNEL MSCK"/>
    <property type="match status" value="1"/>
</dbReference>
<dbReference type="InterPro" id="IPR049278">
    <property type="entry name" value="MS_channel_C"/>
</dbReference>
<gene>
    <name evidence="2" type="ORF">OMM_13955</name>
</gene>